<comment type="subcellular location">
    <subcellularLocation>
        <location evidence="1">Nucleus</location>
    </subcellularLocation>
</comment>
<dbReference type="PROSITE" id="PS50013">
    <property type="entry name" value="CHROMO_2"/>
    <property type="match status" value="1"/>
</dbReference>
<feature type="region of interest" description="Disordered" evidence="3">
    <location>
        <begin position="55"/>
        <end position="94"/>
    </location>
</feature>
<feature type="compositionally biased region" description="Basic residues" evidence="3">
    <location>
        <begin position="69"/>
        <end position="78"/>
    </location>
</feature>
<dbReference type="PANTHER" id="PTHR22812">
    <property type="entry name" value="CHROMOBOX PROTEIN"/>
    <property type="match status" value="1"/>
</dbReference>
<organism evidence="5 6">
    <name type="scientific">Cercopithifilaria johnstoni</name>
    <dbReference type="NCBI Taxonomy" id="2874296"/>
    <lineage>
        <taxon>Eukaryota</taxon>
        <taxon>Metazoa</taxon>
        <taxon>Ecdysozoa</taxon>
        <taxon>Nematoda</taxon>
        <taxon>Chromadorea</taxon>
        <taxon>Rhabditida</taxon>
        <taxon>Spirurina</taxon>
        <taxon>Spiruromorpha</taxon>
        <taxon>Filarioidea</taxon>
        <taxon>Onchocercidae</taxon>
        <taxon>Cercopithifilaria</taxon>
    </lineage>
</organism>
<accession>A0A8J2M741</accession>
<dbReference type="GO" id="GO:0005634">
    <property type="term" value="C:nucleus"/>
    <property type="evidence" value="ECO:0007669"/>
    <property type="project" value="UniProtKB-SubCell"/>
</dbReference>
<feature type="compositionally biased region" description="Polar residues" evidence="3">
    <location>
        <begin position="81"/>
        <end position="90"/>
    </location>
</feature>
<dbReference type="InterPro" id="IPR016197">
    <property type="entry name" value="Chromo-like_dom_sf"/>
</dbReference>
<gene>
    <name evidence="5" type="ORF">CJOHNSTONI_LOCUS6667</name>
</gene>
<dbReference type="SUPFAM" id="SSF54160">
    <property type="entry name" value="Chromo domain-like"/>
    <property type="match status" value="1"/>
</dbReference>
<evidence type="ECO:0000313" key="6">
    <source>
        <dbReference type="Proteomes" id="UP000746747"/>
    </source>
</evidence>
<dbReference type="InterPro" id="IPR023780">
    <property type="entry name" value="Chromo_domain"/>
</dbReference>
<sequence>MEEAFYEPEYIVDMKVTSGRCFYLIKWKDFPMNDCTWEPTENLINCDTLITEYKNSEKRQGTPQEKELKKRGRKKKNQKQSTLSASNPLNSGKRVGDTAFCKELSKERTSDINASKTIDFSTVATLVRREQYMDTIRFEAQLADGNSVWISDRDAHVHLKDHLIKFYERILDLNPLEA</sequence>
<dbReference type="OrthoDB" id="5847012at2759"/>
<dbReference type="SMART" id="SM00298">
    <property type="entry name" value="CHROMO"/>
    <property type="match status" value="1"/>
</dbReference>
<evidence type="ECO:0000259" key="4">
    <source>
        <dbReference type="PROSITE" id="PS50013"/>
    </source>
</evidence>
<protein>
    <recommendedName>
        <fullName evidence="4">Chromo domain-containing protein</fullName>
    </recommendedName>
</protein>
<dbReference type="AlphaFoldDB" id="A0A8J2M741"/>
<dbReference type="InterPro" id="IPR000953">
    <property type="entry name" value="Chromo/chromo_shadow_dom"/>
</dbReference>
<evidence type="ECO:0000256" key="2">
    <source>
        <dbReference type="ARBA" id="ARBA00023242"/>
    </source>
</evidence>
<keyword evidence="6" id="KW-1185">Reference proteome</keyword>
<feature type="domain" description="Chromo" evidence="4">
    <location>
        <begin position="6"/>
        <end position="65"/>
    </location>
</feature>
<comment type="caution">
    <text evidence="5">The sequence shown here is derived from an EMBL/GenBank/DDBJ whole genome shotgun (WGS) entry which is preliminary data.</text>
</comment>
<proteinExistence type="predicted"/>
<dbReference type="CDD" id="cd00024">
    <property type="entry name" value="CD_CSD"/>
    <property type="match status" value="1"/>
</dbReference>
<dbReference type="Pfam" id="PF00385">
    <property type="entry name" value="Chromo"/>
    <property type="match status" value="1"/>
</dbReference>
<evidence type="ECO:0000256" key="1">
    <source>
        <dbReference type="ARBA" id="ARBA00004123"/>
    </source>
</evidence>
<evidence type="ECO:0000256" key="3">
    <source>
        <dbReference type="SAM" id="MobiDB-lite"/>
    </source>
</evidence>
<dbReference type="Gene3D" id="2.40.50.40">
    <property type="match status" value="1"/>
</dbReference>
<dbReference type="EMBL" id="CAKAEH010001485">
    <property type="protein sequence ID" value="CAG9536783.1"/>
    <property type="molecule type" value="Genomic_DNA"/>
</dbReference>
<feature type="compositionally biased region" description="Basic and acidic residues" evidence="3">
    <location>
        <begin position="55"/>
        <end position="68"/>
    </location>
</feature>
<evidence type="ECO:0000313" key="5">
    <source>
        <dbReference type="EMBL" id="CAG9536783.1"/>
    </source>
</evidence>
<dbReference type="InterPro" id="IPR051219">
    <property type="entry name" value="Heterochromatin_chromo-domain"/>
</dbReference>
<dbReference type="Proteomes" id="UP000746747">
    <property type="component" value="Unassembled WGS sequence"/>
</dbReference>
<dbReference type="PROSITE" id="PS00598">
    <property type="entry name" value="CHROMO_1"/>
    <property type="match status" value="1"/>
</dbReference>
<reference evidence="5" key="1">
    <citation type="submission" date="2021-09" db="EMBL/GenBank/DDBJ databases">
        <authorList>
            <consortium name="Pathogen Informatics"/>
        </authorList>
    </citation>
    <scope>NUCLEOTIDE SEQUENCE</scope>
</reference>
<dbReference type="InterPro" id="IPR023779">
    <property type="entry name" value="Chromodomain_CS"/>
</dbReference>
<keyword evidence="2" id="KW-0539">Nucleus</keyword>
<name>A0A8J2M741_9BILA</name>